<evidence type="ECO:0000259" key="6">
    <source>
        <dbReference type="Pfam" id="PF00082"/>
    </source>
</evidence>
<dbReference type="GO" id="GO:0006508">
    <property type="term" value="P:proteolysis"/>
    <property type="evidence" value="ECO:0007669"/>
    <property type="project" value="UniProtKB-KW"/>
</dbReference>
<dbReference type="PANTHER" id="PTHR43806:SF11">
    <property type="entry name" value="CEREVISIN-RELATED"/>
    <property type="match status" value="1"/>
</dbReference>
<dbReference type="SUPFAM" id="SSF52743">
    <property type="entry name" value="Subtilisin-like"/>
    <property type="match status" value="1"/>
</dbReference>
<comment type="similarity">
    <text evidence="1 5">Belongs to the peptidase S8 family.</text>
</comment>
<sequence length="585" mass="63268">MTANTIYSDKTNPPEDFYLWHLVELGLLAVVIDGMETRAEGATSPVGAPAAAHEADQDGKRIAYVPTPLWERAAKAAEERKKNGRTPVTVALIDTGVDTGHPNLERNCIEQVDFGPDVNGVTYSPPTAALDALRRCHEAGEYGADWAELARRALDEVFDLYGRQGVDAQGAIFASFELQKIGPTGAPPDKGLVEKLLGLPKAPVTQARPNDGQINEIRDMLAGLDLTDIPDRYQMAVVMTERDRLVADMRPATELKLPDPSRYFGSHGTACAGLVAGHPPADVDPVTPGPIPYFGVNPFCKIRSYATPYSHELLPVIRALIAAYVSKAEVIYIPRGLPDPAARAEMVEISGNGTRIDRPLVTAPDEVFVQDKDQALLSRLMAQKAIFEALLKMISSKRLVILAAGNDGLANDLSYPARLINEDGFGNLVVVGARNRSGRFAAYTNGDGDGLKDKIFWMLSDDGEALDQRHYSIDRRGFYGTDFDYDTIAPGRDNTFNPWSLLSLDVRGSYGRAATPGPEEPVGGKGTELSEIYTLFSGTSAASALVAGLASLAILLDKVRADKPDPASLRDYIRQHHYTHVGGTS</sequence>
<feature type="active site" description="Charge relay system" evidence="5">
    <location>
        <position position="540"/>
    </location>
</feature>
<name>A0A4R2KIA9_9RHOB</name>
<dbReference type="GO" id="GO:0004252">
    <property type="term" value="F:serine-type endopeptidase activity"/>
    <property type="evidence" value="ECO:0007669"/>
    <property type="project" value="UniProtKB-UniRule"/>
</dbReference>
<dbReference type="InterPro" id="IPR000209">
    <property type="entry name" value="Peptidase_S8/S53_dom"/>
</dbReference>
<evidence type="ECO:0000313" key="8">
    <source>
        <dbReference type="Proteomes" id="UP000295142"/>
    </source>
</evidence>
<evidence type="ECO:0000313" key="7">
    <source>
        <dbReference type="EMBL" id="TCO70279.1"/>
    </source>
</evidence>
<comment type="caution">
    <text evidence="7">The sequence shown here is derived from an EMBL/GenBank/DDBJ whole genome shotgun (WGS) entry which is preliminary data.</text>
</comment>
<dbReference type="InterPro" id="IPR050131">
    <property type="entry name" value="Peptidase_S8_subtilisin-like"/>
</dbReference>
<organism evidence="7 8">
    <name type="scientific">Rhodovulum euryhalinum</name>
    <dbReference type="NCBI Taxonomy" id="35805"/>
    <lineage>
        <taxon>Bacteria</taxon>
        <taxon>Pseudomonadati</taxon>
        <taxon>Pseudomonadota</taxon>
        <taxon>Alphaproteobacteria</taxon>
        <taxon>Rhodobacterales</taxon>
        <taxon>Paracoccaceae</taxon>
        <taxon>Rhodovulum</taxon>
    </lineage>
</organism>
<evidence type="ECO:0000256" key="1">
    <source>
        <dbReference type="ARBA" id="ARBA00011073"/>
    </source>
</evidence>
<evidence type="ECO:0000256" key="5">
    <source>
        <dbReference type="PROSITE-ProRule" id="PRU01240"/>
    </source>
</evidence>
<keyword evidence="3 5" id="KW-0378">Hydrolase</keyword>
<dbReference type="Pfam" id="PF00082">
    <property type="entry name" value="Peptidase_S8"/>
    <property type="match status" value="1"/>
</dbReference>
<dbReference type="Gene3D" id="3.40.50.200">
    <property type="entry name" value="Peptidase S8/S53 domain"/>
    <property type="match status" value="2"/>
</dbReference>
<evidence type="ECO:0000256" key="2">
    <source>
        <dbReference type="ARBA" id="ARBA00022670"/>
    </source>
</evidence>
<dbReference type="CDD" id="cd00306">
    <property type="entry name" value="Peptidases_S8_S53"/>
    <property type="match status" value="1"/>
</dbReference>
<dbReference type="PANTHER" id="PTHR43806">
    <property type="entry name" value="PEPTIDASE S8"/>
    <property type="match status" value="1"/>
</dbReference>
<keyword evidence="2 5" id="KW-0645">Protease</keyword>
<accession>A0A4R2KIA9</accession>
<dbReference type="AlphaFoldDB" id="A0A4R2KIA9"/>
<dbReference type="PROSITE" id="PS51892">
    <property type="entry name" value="SUBTILASE"/>
    <property type="match status" value="1"/>
</dbReference>
<dbReference type="OrthoDB" id="8390372at2"/>
<feature type="active site" description="Charge relay system" evidence="5">
    <location>
        <position position="94"/>
    </location>
</feature>
<dbReference type="RefSeq" id="WP_132545480.1">
    <property type="nucleotide sequence ID" value="NZ_SLWW01000010.1"/>
</dbReference>
<keyword evidence="8" id="KW-1185">Reference proteome</keyword>
<reference evidence="7 8" key="1">
    <citation type="submission" date="2019-03" db="EMBL/GenBank/DDBJ databases">
        <title>Genomic Encyclopedia of Type Strains, Phase IV (KMG-IV): sequencing the most valuable type-strain genomes for metagenomic binning, comparative biology and taxonomic classification.</title>
        <authorList>
            <person name="Goeker M."/>
        </authorList>
    </citation>
    <scope>NUCLEOTIDE SEQUENCE [LARGE SCALE GENOMIC DNA]</scope>
    <source>
        <strain evidence="7 8">DSM 4868</strain>
    </source>
</reference>
<gene>
    <name evidence="7" type="ORF">EV655_11044</name>
</gene>
<dbReference type="PRINTS" id="PR00723">
    <property type="entry name" value="SUBTILISIN"/>
</dbReference>
<evidence type="ECO:0000256" key="3">
    <source>
        <dbReference type="ARBA" id="ARBA00022801"/>
    </source>
</evidence>
<evidence type="ECO:0000256" key="4">
    <source>
        <dbReference type="ARBA" id="ARBA00022825"/>
    </source>
</evidence>
<feature type="domain" description="Peptidase S8/S53" evidence="6">
    <location>
        <begin position="88"/>
        <end position="554"/>
    </location>
</feature>
<dbReference type="InterPro" id="IPR023827">
    <property type="entry name" value="Peptidase_S8_Asp-AS"/>
</dbReference>
<dbReference type="EMBL" id="SLWW01000010">
    <property type="protein sequence ID" value="TCO70279.1"/>
    <property type="molecule type" value="Genomic_DNA"/>
</dbReference>
<dbReference type="InterPro" id="IPR015500">
    <property type="entry name" value="Peptidase_S8_subtilisin-rel"/>
</dbReference>
<keyword evidence="4 5" id="KW-0720">Serine protease</keyword>
<proteinExistence type="inferred from homology"/>
<dbReference type="InterPro" id="IPR036852">
    <property type="entry name" value="Peptidase_S8/S53_dom_sf"/>
</dbReference>
<dbReference type="PROSITE" id="PS00136">
    <property type="entry name" value="SUBTILASE_ASP"/>
    <property type="match status" value="1"/>
</dbReference>
<feature type="active site" description="Charge relay system" evidence="5">
    <location>
        <position position="267"/>
    </location>
</feature>
<protein>
    <submittedName>
        <fullName evidence="7">Subtilase family protein</fullName>
    </submittedName>
</protein>
<dbReference type="Proteomes" id="UP000295142">
    <property type="component" value="Unassembled WGS sequence"/>
</dbReference>